<organism evidence="2 3">
    <name type="scientific">Paenibacillus foliorum</name>
    <dbReference type="NCBI Taxonomy" id="2654974"/>
    <lineage>
        <taxon>Bacteria</taxon>
        <taxon>Bacillati</taxon>
        <taxon>Bacillota</taxon>
        <taxon>Bacilli</taxon>
        <taxon>Bacillales</taxon>
        <taxon>Paenibacillaceae</taxon>
        <taxon>Paenibacillus</taxon>
    </lineage>
</organism>
<feature type="domain" description="RNA polymerase sigma-70 region 2" evidence="1">
    <location>
        <begin position="23"/>
        <end position="56"/>
    </location>
</feature>
<evidence type="ECO:0000313" key="3">
    <source>
        <dbReference type="Proteomes" id="UP000641588"/>
    </source>
</evidence>
<gene>
    <name evidence="2" type="ORF">GC093_22155</name>
</gene>
<protein>
    <recommendedName>
        <fullName evidence="1">RNA polymerase sigma-70 region 2 domain-containing protein</fullName>
    </recommendedName>
</protein>
<dbReference type="InterPro" id="IPR007627">
    <property type="entry name" value="RNA_pol_sigma70_r2"/>
</dbReference>
<keyword evidence="3" id="KW-1185">Reference proteome</keyword>
<evidence type="ECO:0000259" key="1">
    <source>
        <dbReference type="Pfam" id="PF04542"/>
    </source>
</evidence>
<dbReference type="RefSeq" id="WP_171654116.1">
    <property type="nucleotide sequence ID" value="NZ_WHOD01000082.1"/>
</dbReference>
<sequence>MSEELRWIHAIRAGDLDSYRIIVVQYKSAVYSVAYGVLGDYHLAEDASQETFLQAFLRKRRVFRLCSLYRIGSENKPYNFLEGA</sequence>
<reference evidence="2" key="1">
    <citation type="submission" date="2019-10" db="EMBL/GenBank/DDBJ databases">
        <title>Description of Paenibacillus glebae sp. nov.</title>
        <authorList>
            <person name="Carlier A."/>
            <person name="Qi S."/>
        </authorList>
    </citation>
    <scope>NUCLEOTIDE SEQUENCE</scope>
    <source>
        <strain evidence="2">LMG 31456</strain>
    </source>
</reference>
<dbReference type="SUPFAM" id="SSF88946">
    <property type="entry name" value="Sigma2 domain of RNA polymerase sigma factors"/>
    <property type="match status" value="1"/>
</dbReference>
<name>A0A972GS79_9BACL</name>
<evidence type="ECO:0000313" key="2">
    <source>
        <dbReference type="EMBL" id="NOU95906.1"/>
    </source>
</evidence>
<comment type="caution">
    <text evidence="2">The sequence shown here is derived from an EMBL/GenBank/DDBJ whole genome shotgun (WGS) entry which is preliminary data.</text>
</comment>
<proteinExistence type="predicted"/>
<dbReference type="InterPro" id="IPR013325">
    <property type="entry name" value="RNA_pol_sigma_r2"/>
</dbReference>
<dbReference type="Proteomes" id="UP000641588">
    <property type="component" value="Unassembled WGS sequence"/>
</dbReference>
<accession>A0A972GS79</accession>
<dbReference type="GO" id="GO:0003700">
    <property type="term" value="F:DNA-binding transcription factor activity"/>
    <property type="evidence" value="ECO:0007669"/>
    <property type="project" value="InterPro"/>
</dbReference>
<dbReference type="Pfam" id="PF04542">
    <property type="entry name" value="Sigma70_r2"/>
    <property type="match status" value="1"/>
</dbReference>
<dbReference type="Gene3D" id="1.10.1740.10">
    <property type="match status" value="1"/>
</dbReference>
<dbReference type="EMBL" id="WHOD01000082">
    <property type="protein sequence ID" value="NOU95906.1"/>
    <property type="molecule type" value="Genomic_DNA"/>
</dbReference>
<dbReference type="GO" id="GO:0006352">
    <property type="term" value="P:DNA-templated transcription initiation"/>
    <property type="evidence" value="ECO:0007669"/>
    <property type="project" value="InterPro"/>
</dbReference>
<dbReference type="AlphaFoldDB" id="A0A972GS79"/>